<reference evidence="2" key="1">
    <citation type="submission" date="2014-12" db="EMBL/GenBank/DDBJ databases">
        <title>Insight into the proteome of Arion vulgaris.</title>
        <authorList>
            <person name="Aradska J."/>
            <person name="Bulat T."/>
            <person name="Smidak R."/>
            <person name="Sarate P."/>
            <person name="Gangsoo J."/>
            <person name="Sialana F."/>
            <person name="Bilban M."/>
            <person name="Lubec G."/>
        </authorList>
    </citation>
    <scope>NUCLEOTIDE SEQUENCE</scope>
    <source>
        <tissue evidence="2">Skin</tissue>
    </source>
</reference>
<evidence type="ECO:0000256" key="1">
    <source>
        <dbReference type="SAM" id="MobiDB-lite"/>
    </source>
</evidence>
<dbReference type="AlphaFoldDB" id="A0A0B6ZJD0"/>
<name>A0A0B6ZJD0_9EUPU</name>
<proteinExistence type="predicted"/>
<feature type="non-terminal residue" evidence="2">
    <location>
        <position position="1"/>
    </location>
</feature>
<feature type="compositionally biased region" description="Low complexity" evidence="1">
    <location>
        <begin position="87"/>
        <end position="99"/>
    </location>
</feature>
<dbReference type="EMBL" id="HACG01021617">
    <property type="protein sequence ID" value="CEK68482.1"/>
    <property type="molecule type" value="Transcribed_RNA"/>
</dbReference>
<accession>A0A0B6ZJD0</accession>
<gene>
    <name evidence="2" type="primary">ORF66469</name>
</gene>
<organism evidence="2">
    <name type="scientific">Arion vulgaris</name>
    <dbReference type="NCBI Taxonomy" id="1028688"/>
    <lineage>
        <taxon>Eukaryota</taxon>
        <taxon>Metazoa</taxon>
        <taxon>Spiralia</taxon>
        <taxon>Lophotrochozoa</taxon>
        <taxon>Mollusca</taxon>
        <taxon>Gastropoda</taxon>
        <taxon>Heterobranchia</taxon>
        <taxon>Euthyneura</taxon>
        <taxon>Panpulmonata</taxon>
        <taxon>Eupulmonata</taxon>
        <taxon>Stylommatophora</taxon>
        <taxon>Helicina</taxon>
        <taxon>Arionoidea</taxon>
        <taxon>Arionidae</taxon>
        <taxon>Arion</taxon>
    </lineage>
</organism>
<sequence length="132" mass="14231">GKHDYYSMKNLGYDVLQQKSDYSAQVKVEYPMLQQSPKSNGERVNAADPMVSLASHSHDVSTSSHHHNMMTSSPHGQLASAHSVAMSQQHSYLLSQSSSPKDVQASMERAAFSSLRASESAGSALHTVPVAS</sequence>
<evidence type="ECO:0000313" key="2">
    <source>
        <dbReference type="EMBL" id="CEK68482.1"/>
    </source>
</evidence>
<feature type="region of interest" description="Disordered" evidence="1">
    <location>
        <begin position="54"/>
        <end position="107"/>
    </location>
</feature>
<protein>
    <submittedName>
        <fullName evidence="2">Uncharacterized protein</fullName>
    </submittedName>
</protein>